<gene>
    <name evidence="2" type="ORF">G7Y85_07200</name>
</gene>
<organism evidence="2 3">
    <name type="scientific">Solimonas terrae</name>
    <dbReference type="NCBI Taxonomy" id="1396819"/>
    <lineage>
        <taxon>Bacteria</taxon>
        <taxon>Pseudomonadati</taxon>
        <taxon>Pseudomonadota</taxon>
        <taxon>Gammaproteobacteria</taxon>
        <taxon>Nevskiales</taxon>
        <taxon>Nevskiaceae</taxon>
        <taxon>Solimonas</taxon>
    </lineage>
</organism>
<dbReference type="AlphaFoldDB" id="A0A6M2BR37"/>
<dbReference type="GO" id="GO:0016226">
    <property type="term" value="P:iron-sulfur cluster assembly"/>
    <property type="evidence" value="ECO:0007669"/>
    <property type="project" value="InterPro"/>
</dbReference>
<proteinExistence type="predicted"/>
<name>A0A6M2BR37_9GAMM</name>
<reference evidence="2 3" key="1">
    <citation type="journal article" date="2014" name="Int. J. Syst. Evol. Microbiol.">
        <title>Solimonas terrae sp. nov., isolated from soil.</title>
        <authorList>
            <person name="Kim S.J."/>
            <person name="Moon J.Y."/>
            <person name="Weon H.Y."/>
            <person name="Ahn J.H."/>
            <person name="Chen W.M."/>
            <person name="Kwon S.W."/>
        </authorList>
    </citation>
    <scope>NUCLEOTIDE SEQUENCE [LARGE SCALE GENOMIC DNA]</scope>
    <source>
        <strain evidence="2 3">KIS83-12</strain>
    </source>
</reference>
<feature type="domain" description="NIF system FeS cluster assembly NifU N-terminal" evidence="1">
    <location>
        <begin position="10"/>
        <end position="126"/>
    </location>
</feature>
<dbReference type="GO" id="GO:0005506">
    <property type="term" value="F:iron ion binding"/>
    <property type="evidence" value="ECO:0007669"/>
    <property type="project" value="InterPro"/>
</dbReference>
<keyword evidence="3" id="KW-1185">Reference proteome</keyword>
<dbReference type="Gene3D" id="3.90.1010.10">
    <property type="match status" value="1"/>
</dbReference>
<dbReference type="Pfam" id="PF01592">
    <property type="entry name" value="NifU_N"/>
    <property type="match status" value="1"/>
</dbReference>
<protein>
    <recommendedName>
        <fullName evidence="1">NIF system FeS cluster assembly NifU N-terminal domain-containing protein</fullName>
    </recommendedName>
</protein>
<comment type="caution">
    <text evidence="2">The sequence shown here is derived from an EMBL/GenBank/DDBJ whole genome shotgun (WGS) entry which is preliminary data.</text>
</comment>
<dbReference type="GO" id="GO:0051536">
    <property type="term" value="F:iron-sulfur cluster binding"/>
    <property type="evidence" value="ECO:0007669"/>
    <property type="project" value="InterPro"/>
</dbReference>
<dbReference type="PANTHER" id="PTHR10093">
    <property type="entry name" value="IRON-SULFUR CLUSTER ASSEMBLY ENZYME NIFU HOMOLOG"/>
    <property type="match status" value="1"/>
</dbReference>
<dbReference type="InterPro" id="IPR002871">
    <property type="entry name" value="NIF_FeS_clus_asmbl_NifU_N"/>
</dbReference>
<accession>A0A6M2BR37</accession>
<sequence length="131" mass="14185">MRPPDQNIYAYTEPVWQRFREPAHAGRLDAGSQVFSAEAGSAAARSLLRLQVELASGAVRRARFQAYGCPSAIAVGEWLAERLEATPLAAWHAIDAAGIRAALEITEDKAHCALMGEDVLRALLQTMSGRP</sequence>
<dbReference type="EMBL" id="JAAMOW010000003">
    <property type="protein sequence ID" value="NGY04543.1"/>
    <property type="molecule type" value="Genomic_DNA"/>
</dbReference>
<evidence type="ECO:0000259" key="1">
    <source>
        <dbReference type="Pfam" id="PF01592"/>
    </source>
</evidence>
<dbReference type="Proteomes" id="UP000472676">
    <property type="component" value="Unassembled WGS sequence"/>
</dbReference>
<dbReference type="SUPFAM" id="SSF82649">
    <property type="entry name" value="SufE/NifU"/>
    <property type="match status" value="1"/>
</dbReference>
<evidence type="ECO:0000313" key="3">
    <source>
        <dbReference type="Proteomes" id="UP000472676"/>
    </source>
</evidence>
<dbReference type="RefSeq" id="WP_166254125.1">
    <property type="nucleotide sequence ID" value="NZ_JAAMOW010000003.1"/>
</dbReference>
<evidence type="ECO:0000313" key="2">
    <source>
        <dbReference type="EMBL" id="NGY04543.1"/>
    </source>
</evidence>